<proteinExistence type="inferred from homology"/>
<keyword evidence="2 4" id="KW-0808">Transferase</keyword>
<dbReference type="InterPro" id="IPR028345">
    <property type="entry name" value="Antibiotic_NAT-like"/>
</dbReference>
<keyword evidence="3 4" id="KW-0012">Acyltransferase</keyword>
<comment type="catalytic activity">
    <reaction evidence="4">
        <text>a 2-deoxystreptamine antibiotic + acetyl-CoA = an N(3)-acetyl-2-deoxystreptamine antibiotic + CoA + H(+)</text>
        <dbReference type="Rhea" id="RHEA:12665"/>
        <dbReference type="ChEBI" id="CHEBI:15378"/>
        <dbReference type="ChEBI" id="CHEBI:57287"/>
        <dbReference type="ChEBI" id="CHEBI:57288"/>
        <dbReference type="ChEBI" id="CHEBI:57921"/>
        <dbReference type="ChEBI" id="CHEBI:77452"/>
        <dbReference type="EC" id="2.3.1.81"/>
    </reaction>
</comment>
<reference evidence="5 6" key="1">
    <citation type="submission" date="2016-02" db="EMBL/GenBank/DDBJ databases">
        <title>Genome sequence of Clostridium tepidiprofundi DSM 19306.</title>
        <authorList>
            <person name="Poehlein A."/>
            <person name="Daniel R."/>
        </authorList>
    </citation>
    <scope>NUCLEOTIDE SEQUENCE [LARGE SCALE GENOMIC DNA]</scope>
    <source>
        <strain evidence="5 6">DSM 19306</strain>
    </source>
</reference>
<sequence length="282" mass="32174">MSQNGSVNICRSEKLYGECDKDMVLLEYNGLKISIDALKNSLIQVGIKSGDSIFVHSDIGVFGKLVLKDRNKLLSSFVKAMRETIGEEGNIIMPTFSYSFCKGEVFDVCNTKGTVGVLNEFFRKQDGVMRTIHPIFSSAVYGKDSEYLLDIDMDSFGNGSIFAKLHKLRGKIVFLGASFSSTYLHYIEQSYGVPYRYMKTFRGKIKNIDKYYECESTFFVRDLNKNVILDTTRLEKYLLDNRLMNKVLLGNGTILMVEADVLYNEVMKLLDKDIRFLLKSDR</sequence>
<name>A0A151B4T4_9CLOT</name>
<protein>
    <recommendedName>
        <fullName evidence="4">Aminoglycoside N(3)-acetyltransferase</fullName>
        <ecNumber evidence="4">2.3.1.-</ecNumber>
    </recommendedName>
</protein>
<dbReference type="PANTHER" id="PTHR11104">
    <property type="entry name" value="AMINOGLYCOSIDE N3-ACETYLTRANSFERASE"/>
    <property type="match status" value="1"/>
</dbReference>
<comment type="caution">
    <text evidence="5">The sequence shown here is derived from an EMBL/GenBank/DDBJ whole genome shotgun (WGS) entry which is preliminary data.</text>
</comment>
<evidence type="ECO:0000256" key="4">
    <source>
        <dbReference type="RuleBase" id="RU365031"/>
    </source>
</evidence>
<dbReference type="EMBL" id="LTBA01000010">
    <property type="protein sequence ID" value="KYH34813.1"/>
    <property type="molecule type" value="Genomic_DNA"/>
</dbReference>
<evidence type="ECO:0000313" key="6">
    <source>
        <dbReference type="Proteomes" id="UP000075531"/>
    </source>
</evidence>
<dbReference type="AlphaFoldDB" id="A0A151B4T4"/>
<dbReference type="PATRIC" id="fig|1121338.3.peg.1314"/>
<comment type="similarity">
    <text evidence="1 4">Belongs to the antibiotic N-acetyltransferase family.</text>
</comment>
<dbReference type="InterPro" id="IPR003679">
    <property type="entry name" value="Amioglycoside_AcTrfase"/>
</dbReference>
<evidence type="ECO:0000256" key="2">
    <source>
        <dbReference type="ARBA" id="ARBA00022679"/>
    </source>
</evidence>
<gene>
    <name evidence="5" type="primary">yokD</name>
    <name evidence="5" type="ORF">CLTEP_12780</name>
</gene>
<dbReference type="GO" id="GO:0046353">
    <property type="term" value="F:aminoglycoside 3-N-acetyltransferase activity"/>
    <property type="evidence" value="ECO:0007669"/>
    <property type="project" value="UniProtKB-EC"/>
</dbReference>
<keyword evidence="6" id="KW-1185">Reference proteome</keyword>
<dbReference type="SUPFAM" id="SSF110710">
    <property type="entry name" value="TTHA0583/YokD-like"/>
    <property type="match status" value="1"/>
</dbReference>
<evidence type="ECO:0000256" key="3">
    <source>
        <dbReference type="ARBA" id="ARBA00023315"/>
    </source>
</evidence>
<dbReference type="Pfam" id="PF02522">
    <property type="entry name" value="Antibiotic_NAT"/>
    <property type="match status" value="1"/>
</dbReference>
<dbReference type="PANTHER" id="PTHR11104:SF0">
    <property type="entry name" value="SPBETA PROPHAGE-DERIVED AMINOGLYCOSIDE N(3')-ACETYLTRANSFERASE-LIKE PROTEIN YOKD"/>
    <property type="match status" value="1"/>
</dbReference>
<dbReference type="RefSeq" id="WP_242863877.1">
    <property type="nucleotide sequence ID" value="NZ_LTBA01000010.1"/>
</dbReference>
<accession>A0A151B4T4</accession>
<dbReference type="GO" id="GO:0046677">
    <property type="term" value="P:response to antibiotic"/>
    <property type="evidence" value="ECO:0007669"/>
    <property type="project" value="UniProtKB-KW"/>
</dbReference>
<keyword evidence="4" id="KW-0046">Antibiotic resistance</keyword>
<organism evidence="5 6">
    <name type="scientific">Clostridium tepidiprofundi DSM 19306</name>
    <dbReference type="NCBI Taxonomy" id="1121338"/>
    <lineage>
        <taxon>Bacteria</taxon>
        <taxon>Bacillati</taxon>
        <taxon>Bacillota</taxon>
        <taxon>Clostridia</taxon>
        <taxon>Eubacteriales</taxon>
        <taxon>Clostridiaceae</taxon>
        <taxon>Clostridium</taxon>
    </lineage>
</organism>
<evidence type="ECO:0000313" key="5">
    <source>
        <dbReference type="EMBL" id="KYH34813.1"/>
    </source>
</evidence>
<dbReference type="EC" id="2.3.1.-" evidence="4"/>
<dbReference type="Proteomes" id="UP000075531">
    <property type="component" value="Unassembled WGS sequence"/>
</dbReference>
<dbReference type="STRING" id="1121338.CLTEP_12780"/>
<evidence type="ECO:0000256" key="1">
    <source>
        <dbReference type="ARBA" id="ARBA00006383"/>
    </source>
</evidence>